<dbReference type="InterPro" id="IPR037165">
    <property type="entry name" value="AldOxase/xan_DH_Mopterin-bd_sf"/>
</dbReference>
<dbReference type="SMART" id="SM01008">
    <property type="entry name" value="Ald_Xan_dh_C"/>
    <property type="match status" value="1"/>
</dbReference>
<dbReference type="Pfam" id="PF01315">
    <property type="entry name" value="Ald_Xan_dh_C"/>
    <property type="match status" value="1"/>
</dbReference>
<dbReference type="Pfam" id="PF02738">
    <property type="entry name" value="MoCoBD_1"/>
    <property type="match status" value="1"/>
</dbReference>
<dbReference type="EMBL" id="UINC01001739">
    <property type="protein sequence ID" value="SUZ87788.1"/>
    <property type="molecule type" value="Genomic_DNA"/>
</dbReference>
<keyword evidence="2" id="KW-0560">Oxidoreductase</keyword>
<dbReference type="InterPro" id="IPR000674">
    <property type="entry name" value="Ald_Oxase/Xan_DH_a/b"/>
</dbReference>
<organism evidence="4">
    <name type="scientific">marine metagenome</name>
    <dbReference type="NCBI Taxonomy" id="408172"/>
    <lineage>
        <taxon>unclassified sequences</taxon>
        <taxon>metagenomes</taxon>
        <taxon>ecological metagenomes</taxon>
    </lineage>
</organism>
<dbReference type="GO" id="GO:0005506">
    <property type="term" value="F:iron ion binding"/>
    <property type="evidence" value="ECO:0007669"/>
    <property type="project" value="InterPro"/>
</dbReference>
<evidence type="ECO:0000313" key="4">
    <source>
        <dbReference type="EMBL" id="SUZ87788.1"/>
    </source>
</evidence>
<dbReference type="Gene3D" id="3.90.1170.50">
    <property type="entry name" value="Aldehyde oxidase/xanthine dehydrogenase, a/b hammerhead"/>
    <property type="match status" value="1"/>
</dbReference>
<accession>A0A381RA24</accession>
<dbReference type="Pfam" id="PF20256">
    <property type="entry name" value="MoCoBD_2"/>
    <property type="match status" value="1"/>
</dbReference>
<dbReference type="InterPro" id="IPR016208">
    <property type="entry name" value="Ald_Oxase/xanthine_DH-like"/>
</dbReference>
<reference evidence="4" key="1">
    <citation type="submission" date="2018-05" db="EMBL/GenBank/DDBJ databases">
        <authorList>
            <person name="Lanie J.A."/>
            <person name="Ng W.-L."/>
            <person name="Kazmierczak K.M."/>
            <person name="Andrzejewski T.M."/>
            <person name="Davidsen T.M."/>
            <person name="Wayne K.J."/>
            <person name="Tettelin H."/>
            <person name="Glass J.I."/>
            <person name="Rusch D."/>
            <person name="Podicherti R."/>
            <person name="Tsui H.-C.T."/>
            <person name="Winkler M.E."/>
        </authorList>
    </citation>
    <scope>NUCLEOTIDE SEQUENCE</scope>
</reference>
<dbReference type="InterPro" id="IPR008274">
    <property type="entry name" value="AldOxase/xan_DH_MoCoBD1"/>
</dbReference>
<keyword evidence="1" id="KW-0500">Molybdenum</keyword>
<proteinExistence type="predicted"/>
<dbReference type="InterPro" id="IPR036856">
    <property type="entry name" value="Ald_Oxase/Xan_DH_a/b_sf"/>
</dbReference>
<gene>
    <name evidence="4" type="ORF">METZ01_LOCUS40642</name>
</gene>
<feature type="domain" description="Aldehyde oxidase/xanthine dehydrogenase a/b hammerhead" evidence="3">
    <location>
        <begin position="32"/>
        <end position="142"/>
    </location>
</feature>
<dbReference type="Gene3D" id="3.30.365.10">
    <property type="entry name" value="Aldehyde oxidase/xanthine dehydrogenase, molybdopterin binding domain"/>
    <property type="match status" value="4"/>
</dbReference>
<dbReference type="GO" id="GO:0016491">
    <property type="term" value="F:oxidoreductase activity"/>
    <property type="evidence" value="ECO:0007669"/>
    <property type="project" value="UniProtKB-KW"/>
</dbReference>
<dbReference type="InterPro" id="IPR046867">
    <property type="entry name" value="AldOxase/xan_DH_MoCoBD2"/>
</dbReference>
<evidence type="ECO:0000256" key="2">
    <source>
        <dbReference type="ARBA" id="ARBA00023002"/>
    </source>
</evidence>
<dbReference type="PANTHER" id="PTHR11908:SF132">
    <property type="entry name" value="ALDEHYDE OXIDASE 1-RELATED"/>
    <property type="match status" value="1"/>
</dbReference>
<dbReference type="AlphaFoldDB" id="A0A381RA24"/>
<sequence>MSKKVGEQIPRRTDYKWIGKSIPRHEDARLLTGRGTFVDDLNIPNVHHAAILRSPHAHARISKVDLSRALDLKGVIGGITGADVLERTRPFSVVATSPMQYHCMATDKVRFVGEPVAAIVARDRYLAEDALDLIDVEYETLPAIVDPEKAVESDAPILHEEVPNNIACHRLLSYGDVDAAFDQADFVLRERLVFPRYTSMPLETFAIISSYDHFGGGLTLWSNFMGPFIMHPITARALKIAENNLRFIVPPDIGGSFGIKTSIYPYLTLLGLLSMQVDVPVKWIEDRREHLLASSVQTDRVSYREVAVTKTGVVLGFRTKLYDNVGAYLRTPEPATTFRPIGNVVGPYQVKNLQIDADIVVTNKCPTGPNRAYGCAHLYFEQERLMDKVAEKLNLDPAEVRLRNFIQPDEFPYTTPTGGIYDSGDYPKAFQLALKTFGYEAMRKQQKTARADGHLFGIGISTGVDPSVSNMGYLTVALDPEVRQHPDYLPKSGAAETATIKIDPLGQVTVGLSSTPQGQGHETIVAQIVAEELELSPEDVTVIDECDTAKNIWSISSGTYSSRFASVGTSAVANAAKTLREKIFRIAAHLLKVDVEDVVFEDRRFYARETPTQSIKLSHVAGTAHWNPNGLPEGMEVGLNVTETFSFPLAHAPDQKDRVNSSNTYGFMVDLMAVDIDPDTGQVKILKYASVHDAGTIIHPKILEGQIYGGAMHGIAGALFEQQLYDDEGQCLTATLVDYECPFSTEAPKIDIAHIESPSPFTPLGSKGAGESSSETAPACIANAVADALSPLGVNVTELPLTPNRCWELLQSARGQTT</sequence>
<name>A0A381RA24_9ZZZZ</name>
<evidence type="ECO:0000259" key="3">
    <source>
        <dbReference type="SMART" id="SM01008"/>
    </source>
</evidence>
<evidence type="ECO:0000256" key="1">
    <source>
        <dbReference type="ARBA" id="ARBA00022505"/>
    </source>
</evidence>
<dbReference type="SUPFAM" id="SSF54665">
    <property type="entry name" value="CO dehydrogenase molybdoprotein N-domain-like"/>
    <property type="match status" value="1"/>
</dbReference>
<protein>
    <recommendedName>
        <fullName evidence="3">Aldehyde oxidase/xanthine dehydrogenase a/b hammerhead domain-containing protein</fullName>
    </recommendedName>
</protein>
<dbReference type="PANTHER" id="PTHR11908">
    <property type="entry name" value="XANTHINE DEHYDROGENASE"/>
    <property type="match status" value="1"/>
</dbReference>
<dbReference type="SUPFAM" id="SSF56003">
    <property type="entry name" value="Molybdenum cofactor-binding domain"/>
    <property type="match status" value="1"/>
</dbReference>